<comment type="caution">
    <text evidence="8">The sequence shown here is derived from an EMBL/GenBank/DDBJ whole genome shotgun (WGS) entry which is preliminary data.</text>
</comment>
<dbReference type="InterPro" id="IPR036249">
    <property type="entry name" value="Thioredoxin-like_sf"/>
</dbReference>
<dbReference type="GO" id="GO:0004602">
    <property type="term" value="F:glutathione peroxidase activity"/>
    <property type="evidence" value="ECO:0007669"/>
    <property type="project" value="TreeGrafter"/>
</dbReference>
<name>A0A9P8RTQ4_9PEZI</name>
<organism evidence="8 9">
    <name type="scientific">Trichoglossum hirsutum</name>
    <dbReference type="NCBI Taxonomy" id="265104"/>
    <lineage>
        <taxon>Eukaryota</taxon>
        <taxon>Fungi</taxon>
        <taxon>Dikarya</taxon>
        <taxon>Ascomycota</taxon>
        <taxon>Pezizomycotina</taxon>
        <taxon>Geoglossomycetes</taxon>
        <taxon>Geoglossales</taxon>
        <taxon>Geoglossaceae</taxon>
        <taxon>Trichoglossum</taxon>
    </lineage>
</organism>
<evidence type="ECO:0000313" key="9">
    <source>
        <dbReference type="Proteomes" id="UP000750711"/>
    </source>
</evidence>
<keyword evidence="3" id="KW-0808">Transferase</keyword>
<keyword evidence="9" id="KW-1185">Reference proteome</keyword>
<evidence type="ECO:0000256" key="6">
    <source>
        <dbReference type="ARBA" id="ARBA00083519"/>
    </source>
</evidence>
<comment type="similarity">
    <text evidence="1">Belongs to the GST superfamily. Kappa family.</text>
</comment>
<dbReference type="InterPro" id="IPR051924">
    <property type="entry name" value="GST_Kappa/NadH"/>
</dbReference>
<evidence type="ECO:0000256" key="1">
    <source>
        <dbReference type="ARBA" id="ARBA00006494"/>
    </source>
</evidence>
<evidence type="ECO:0000256" key="3">
    <source>
        <dbReference type="ARBA" id="ARBA00022679"/>
    </source>
</evidence>
<dbReference type="PANTHER" id="PTHR42943">
    <property type="entry name" value="GLUTATHIONE S-TRANSFERASE KAPPA"/>
    <property type="match status" value="1"/>
</dbReference>
<evidence type="ECO:0000256" key="5">
    <source>
        <dbReference type="ARBA" id="ARBA00073833"/>
    </source>
</evidence>
<dbReference type="FunFam" id="3.40.30.10:FF:000096">
    <property type="entry name" value="Glutathione S-transferase kappa"/>
    <property type="match status" value="1"/>
</dbReference>
<dbReference type="GO" id="GO:0004364">
    <property type="term" value="F:glutathione transferase activity"/>
    <property type="evidence" value="ECO:0007669"/>
    <property type="project" value="UniProtKB-EC"/>
</dbReference>
<evidence type="ECO:0000256" key="2">
    <source>
        <dbReference type="ARBA" id="ARBA00012452"/>
    </source>
</evidence>
<evidence type="ECO:0000313" key="8">
    <source>
        <dbReference type="EMBL" id="KAH0565818.1"/>
    </source>
</evidence>
<comment type="catalytic activity">
    <reaction evidence="4">
        <text>RX + glutathione = an S-substituted glutathione + a halide anion + H(+)</text>
        <dbReference type="Rhea" id="RHEA:16437"/>
        <dbReference type="ChEBI" id="CHEBI:15378"/>
        <dbReference type="ChEBI" id="CHEBI:16042"/>
        <dbReference type="ChEBI" id="CHEBI:17792"/>
        <dbReference type="ChEBI" id="CHEBI:57925"/>
        <dbReference type="ChEBI" id="CHEBI:90779"/>
        <dbReference type="EC" id="2.5.1.18"/>
    </reaction>
</comment>
<accession>A0A9P8RTQ4</accession>
<dbReference type="SUPFAM" id="SSF52833">
    <property type="entry name" value="Thioredoxin-like"/>
    <property type="match status" value="1"/>
</dbReference>
<proteinExistence type="inferred from homology"/>
<evidence type="ECO:0000259" key="7">
    <source>
        <dbReference type="Pfam" id="PF01323"/>
    </source>
</evidence>
<dbReference type="GO" id="GO:0006749">
    <property type="term" value="P:glutathione metabolic process"/>
    <property type="evidence" value="ECO:0007669"/>
    <property type="project" value="TreeGrafter"/>
</dbReference>
<dbReference type="GO" id="GO:0005739">
    <property type="term" value="C:mitochondrion"/>
    <property type="evidence" value="ECO:0007669"/>
    <property type="project" value="TreeGrafter"/>
</dbReference>
<dbReference type="EMBL" id="JAGHQM010000058">
    <property type="protein sequence ID" value="KAH0565818.1"/>
    <property type="molecule type" value="Genomic_DNA"/>
</dbReference>
<dbReference type="Gene3D" id="3.40.30.10">
    <property type="entry name" value="Glutaredoxin"/>
    <property type="match status" value="1"/>
</dbReference>
<sequence length="238" mass="27250">MASTAGKIDAFVDCVSLYSYYAISYLLNNKDALLSHGVEVELHPIFLGGIMNSSGMQIEHSQYDRSLLSLKSKYLRKQAPMDESRKGKTYKIRWSAREKILQPSKTTHPEILPYRDSPAHHPRQTYESTFLSLWQHIYEQETDISKPPNMAKALSSSGFNPDEVREILAAANDPKYKEMLLANTQKAIDYGAFGAPWFWVRNARGKEEPFFGSDRFHYIYDFLGVPFQDIAIKEKGKL</sequence>
<protein>
    <recommendedName>
        <fullName evidence="5">Glutathione S-transferase kappa 1</fullName>
        <ecNumber evidence="2">2.5.1.18</ecNumber>
    </recommendedName>
    <alternativeName>
        <fullName evidence="6">GST class-kappa</fullName>
    </alternativeName>
</protein>
<dbReference type="PANTHER" id="PTHR42943:SF13">
    <property type="entry name" value="GLUTATHIONE S-TRANSFERASE KAPPA-RELATED"/>
    <property type="match status" value="1"/>
</dbReference>
<dbReference type="Proteomes" id="UP000750711">
    <property type="component" value="Unassembled WGS sequence"/>
</dbReference>
<dbReference type="AlphaFoldDB" id="A0A9P8RTQ4"/>
<dbReference type="EC" id="2.5.1.18" evidence="2"/>
<gene>
    <name evidence="8" type="ORF">GP486_000787</name>
</gene>
<evidence type="ECO:0000256" key="4">
    <source>
        <dbReference type="ARBA" id="ARBA00047960"/>
    </source>
</evidence>
<dbReference type="Pfam" id="PF01323">
    <property type="entry name" value="DSBA"/>
    <property type="match status" value="1"/>
</dbReference>
<dbReference type="GO" id="GO:0005777">
    <property type="term" value="C:peroxisome"/>
    <property type="evidence" value="ECO:0007669"/>
    <property type="project" value="TreeGrafter"/>
</dbReference>
<dbReference type="InterPro" id="IPR001853">
    <property type="entry name" value="DSBA-like_thioredoxin_dom"/>
</dbReference>
<reference evidence="8" key="1">
    <citation type="submission" date="2021-03" db="EMBL/GenBank/DDBJ databases">
        <title>Comparative genomics and phylogenomic investigation of the class Geoglossomycetes provide insights into ecological specialization and systematics.</title>
        <authorList>
            <person name="Melie T."/>
            <person name="Pirro S."/>
            <person name="Miller A.N."/>
            <person name="Quandt A."/>
        </authorList>
    </citation>
    <scope>NUCLEOTIDE SEQUENCE</scope>
    <source>
        <strain evidence="8">CAQ_001_2017</strain>
    </source>
</reference>
<feature type="domain" description="DSBA-like thioredoxin" evidence="7">
    <location>
        <begin position="8"/>
        <end position="221"/>
    </location>
</feature>